<protein>
    <submittedName>
        <fullName evidence="6">TetR family transcriptional regulator</fullName>
    </submittedName>
</protein>
<dbReference type="EMBL" id="SMAF01000008">
    <property type="protein sequence ID" value="TCS98456.1"/>
    <property type="molecule type" value="Genomic_DNA"/>
</dbReference>
<organism evidence="6 7">
    <name type="scientific">Pseudofulvimonas gallinarii</name>
    <dbReference type="NCBI Taxonomy" id="634155"/>
    <lineage>
        <taxon>Bacteria</taxon>
        <taxon>Pseudomonadati</taxon>
        <taxon>Pseudomonadota</taxon>
        <taxon>Gammaproteobacteria</taxon>
        <taxon>Lysobacterales</taxon>
        <taxon>Rhodanobacteraceae</taxon>
        <taxon>Pseudofulvimonas</taxon>
    </lineage>
</organism>
<sequence>MNAQPQTLPSASRNRLSADDWLNAALDEIAAHGVHALAVEPLARRLGVTKGSFYWHFENRDALLKGAIELWERQEQETLIDVVEPIADAHERLRRLFMRVSEELRTHIIYGELLKALDHDLVKPAMTRVVKKRLDFLARAFRQTGLDRQQAQHRALLCYSVYAGFLQTSLQLGYPRFADHDELEAFIDHTIATLIPPL</sequence>
<dbReference type="Proteomes" id="UP000294599">
    <property type="component" value="Unassembled WGS sequence"/>
</dbReference>
<dbReference type="AlphaFoldDB" id="A0A4R3LKZ8"/>
<feature type="DNA-binding region" description="H-T-H motif" evidence="4">
    <location>
        <begin position="38"/>
        <end position="57"/>
    </location>
</feature>
<dbReference type="GO" id="GO:0000976">
    <property type="term" value="F:transcription cis-regulatory region binding"/>
    <property type="evidence" value="ECO:0007669"/>
    <property type="project" value="TreeGrafter"/>
</dbReference>
<evidence type="ECO:0000256" key="3">
    <source>
        <dbReference type="ARBA" id="ARBA00023163"/>
    </source>
</evidence>
<feature type="domain" description="HTH tetR-type" evidence="5">
    <location>
        <begin position="15"/>
        <end position="75"/>
    </location>
</feature>
<dbReference type="InterPro" id="IPR009057">
    <property type="entry name" value="Homeodomain-like_sf"/>
</dbReference>
<name>A0A4R3LKZ8_9GAMM</name>
<keyword evidence="7" id="KW-1185">Reference proteome</keyword>
<dbReference type="InterPro" id="IPR001647">
    <property type="entry name" value="HTH_TetR"/>
</dbReference>
<keyword evidence="3" id="KW-0804">Transcription</keyword>
<dbReference type="RefSeq" id="WP_123520580.1">
    <property type="nucleotide sequence ID" value="NZ_JBHLWF010000087.1"/>
</dbReference>
<proteinExistence type="predicted"/>
<evidence type="ECO:0000313" key="6">
    <source>
        <dbReference type="EMBL" id="TCS98456.1"/>
    </source>
</evidence>
<reference evidence="6 7" key="1">
    <citation type="submission" date="2019-03" db="EMBL/GenBank/DDBJ databases">
        <title>Genomic Encyclopedia of Type Strains, Phase IV (KMG-IV): sequencing the most valuable type-strain genomes for metagenomic binning, comparative biology and taxonomic classification.</title>
        <authorList>
            <person name="Goeker M."/>
        </authorList>
    </citation>
    <scope>NUCLEOTIDE SEQUENCE [LARGE SCALE GENOMIC DNA]</scope>
    <source>
        <strain evidence="6 7">DSM 21944</strain>
    </source>
</reference>
<keyword evidence="2 4" id="KW-0238">DNA-binding</keyword>
<evidence type="ECO:0000259" key="5">
    <source>
        <dbReference type="PROSITE" id="PS50977"/>
    </source>
</evidence>
<dbReference type="PANTHER" id="PTHR30055">
    <property type="entry name" value="HTH-TYPE TRANSCRIPTIONAL REGULATOR RUTR"/>
    <property type="match status" value="1"/>
</dbReference>
<accession>A0A4R3LKZ8</accession>
<dbReference type="GO" id="GO:0003700">
    <property type="term" value="F:DNA-binding transcription factor activity"/>
    <property type="evidence" value="ECO:0007669"/>
    <property type="project" value="TreeGrafter"/>
</dbReference>
<dbReference type="SUPFAM" id="SSF46689">
    <property type="entry name" value="Homeodomain-like"/>
    <property type="match status" value="1"/>
</dbReference>
<evidence type="ECO:0000256" key="2">
    <source>
        <dbReference type="ARBA" id="ARBA00023125"/>
    </source>
</evidence>
<dbReference type="PROSITE" id="PS50977">
    <property type="entry name" value="HTH_TETR_2"/>
    <property type="match status" value="1"/>
</dbReference>
<comment type="caution">
    <text evidence="6">The sequence shown here is derived from an EMBL/GenBank/DDBJ whole genome shotgun (WGS) entry which is preliminary data.</text>
</comment>
<evidence type="ECO:0000256" key="4">
    <source>
        <dbReference type="PROSITE-ProRule" id="PRU00335"/>
    </source>
</evidence>
<evidence type="ECO:0000313" key="7">
    <source>
        <dbReference type="Proteomes" id="UP000294599"/>
    </source>
</evidence>
<dbReference type="InterPro" id="IPR050109">
    <property type="entry name" value="HTH-type_TetR-like_transc_reg"/>
</dbReference>
<dbReference type="PANTHER" id="PTHR30055:SF234">
    <property type="entry name" value="HTH-TYPE TRANSCRIPTIONAL REGULATOR BETI"/>
    <property type="match status" value="1"/>
</dbReference>
<dbReference type="PRINTS" id="PR00455">
    <property type="entry name" value="HTHTETR"/>
</dbReference>
<gene>
    <name evidence="6" type="ORF">EDC25_10836</name>
</gene>
<dbReference type="OrthoDB" id="4541465at2"/>
<keyword evidence="1" id="KW-0805">Transcription regulation</keyword>
<evidence type="ECO:0000256" key="1">
    <source>
        <dbReference type="ARBA" id="ARBA00023015"/>
    </source>
</evidence>
<dbReference type="Pfam" id="PF00440">
    <property type="entry name" value="TetR_N"/>
    <property type="match status" value="1"/>
</dbReference>
<dbReference type="Gene3D" id="1.10.357.10">
    <property type="entry name" value="Tetracycline Repressor, domain 2"/>
    <property type="match status" value="1"/>
</dbReference>